<dbReference type="Pfam" id="PF00061">
    <property type="entry name" value="Lipocalin"/>
    <property type="match status" value="1"/>
</dbReference>
<comment type="similarity">
    <text evidence="1">Belongs to the calycin superfamily. Lipocalin family.</text>
</comment>
<evidence type="ECO:0000313" key="4">
    <source>
        <dbReference type="EMBL" id="KAL2085896.1"/>
    </source>
</evidence>
<sequence length="182" mass="20234">MTAMLRLMGVLLCSIFAAAEVMPMADFDLQKMAGKWYMIGFATNSQWFVSHKANMKMGTATLTPTAGGDLDLAYANANSDGTCWRMTHLAKKTDTPGRFTFHSQRWNNDNDMRVVDARYDEFALVHTIKTKDGVSEVLNKLYGRSTNLSPDLIEKFTQFSVGNGILADNIAILPPNGKLERT</sequence>
<dbReference type="InterPro" id="IPR012674">
    <property type="entry name" value="Calycin"/>
</dbReference>
<dbReference type="PRINTS" id="PR00179">
    <property type="entry name" value="LIPOCALIN"/>
</dbReference>
<feature type="domain" description="Lipocalin/cytosolic fatty-acid binding" evidence="3">
    <location>
        <begin position="33"/>
        <end position="174"/>
    </location>
</feature>
<dbReference type="AlphaFoldDB" id="A0ABD1JID6"/>
<accession>A0ABD1JID6</accession>
<dbReference type="Proteomes" id="UP001591681">
    <property type="component" value="Unassembled WGS sequence"/>
</dbReference>
<dbReference type="InterPro" id="IPR002345">
    <property type="entry name" value="Lipocalin"/>
</dbReference>
<dbReference type="EMBL" id="JBHFQA010000016">
    <property type="protein sequence ID" value="KAL2085896.1"/>
    <property type="molecule type" value="Genomic_DNA"/>
</dbReference>
<reference evidence="4 5" key="1">
    <citation type="submission" date="2024-09" db="EMBL/GenBank/DDBJ databases">
        <title>A chromosome-level genome assembly of Gray's grenadier anchovy, Coilia grayii.</title>
        <authorList>
            <person name="Fu Z."/>
        </authorList>
    </citation>
    <scope>NUCLEOTIDE SEQUENCE [LARGE SCALE GENOMIC DNA]</scope>
    <source>
        <strain evidence="4">G4</strain>
        <tissue evidence="4">Muscle</tissue>
    </source>
</reference>
<feature type="chain" id="PRO_5044774238" description="Lipocalin/cytosolic fatty-acid binding domain-containing protein" evidence="2">
    <location>
        <begin position="20"/>
        <end position="182"/>
    </location>
</feature>
<evidence type="ECO:0000256" key="2">
    <source>
        <dbReference type="SAM" id="SignalP"/>
    </source>
</evidence>
<dbReference type="InterPro" id="IPR000566">
    <property type="entry name" value="Lipocln_cytosolic_FA-bd_dom"/>
</dbReference>
<evidence type="ECO:0000256" key="1">
    <source>
        <dbReference type="ARBA" id="ARBA00006889"/>
    </source>
</evidence>
<keyword evidence="5" id="KW-1185">Reference proteome</keyword>
<feature type="signal peptide" evidence="2">
    <location>
        <begin position="1"/>
        <end position="19"/>
    </location>
</feature>
<evidence type="ECO:0000313" key="5">
    <source>
        <dbReference type="Proteomes" id="UP001591681"/>
    </source>
</evidence>
<keyword evidence="2" id="KW-0732">Signal</keyword>
<comment type="caution">
    <text evidence="4">The sequence shown here is derived from an EMBL/GenBank/DDBJ whole genome shotgun (WGS) entry which is preliminary data.</text>
</comment>
<evidence type="ECO:0000259" key="3">
    <source>
        <dbReference type="Pfam" id="PF00061"/>
    </source>
</evidence>
<organism evidence="4 5">
    <name type="scientific">Coilia grayii</name>
    <name type="common">Gray's grenadier anchovy</name>
    <dbReference type="NCBI Taxonomy" id="363190"/>
    <lineage>
        <taxon>Eukaryota</taxon>
        <taxon>Metazoa</taxon>
        <taxon>Chordata</taxon>
        <taxon>Craniata</taxon>
        <taxon>Vertebrata</taxon>
        <taxon>Euteleostomi</taxon>
        <taxon>Actinopterygii</taxon>
        <taxon>Neopterygii</taxon>
        <taxon>Teleostei</taxon>
        <taxon>Clupei</taxon>
        <taxon>Clupeiformes</taxon>
        <taxon>Clupeoidei</taxon>
        <taxon>Engraulidae</taxon>
        <taxon>Coilinae</taxon>
        <taxon>Coilia</taxon>
    </lineage>
</organism>
<protein>
    <recommendedName>
        <fullName evidence="3">Lipocalin/cytosolic fatty-acid binding domain-containing protein</fullName>
    </recommendedName>
</protein>
<dbReference type="SUPFAM" id="SSF50814">
    <property type="entry name" value="Lipocalins"/>
    <property type="match status" value="1"/>
</dbReference>
<name>A0ABD1JID6_9TELE</name>
<dbReference type="PANTHER" id="PTHR11430">
    <property type="entry name" value="LIPOCALIN"/>
    <property type="match status" value="1"/>
</dbReference>
<dbReference type="PRINTS" id="PR01254">
    <property type="entry name" value="PGNDSYNTHASE"/>
</dbReference>
<dbReference type="PANTHER" id="PTHR11430:SF133">
    <property type="entry name" value="LIPOCALIN"/>
    <property type="match status" value="1"/>
</dbReference>
<gene>
    <name evidence="4" type="ORF">ACEWY4_019216</name>
</gene>
<dbReference type="Gene3D" id="2.40.128.20">
    <property type="match status" value="1"/>
</dbReference>
<proteinExistence type="inferred from homology"/>